<accession>B2ITS1</accession>
<dbReference type="KEGG" id="npu:Npun_F4408"/>
<keyword evidence="2" id="KW-1185">Reference proteome</keyword>
<dbReference type="EnsemblBacteria" id="ACC82779">
    <property type="protein sequence ID" value="ACC82779"/>
    <property type="gene ID" value="Npun_F4408"/>
</dbReference>
<dbReference type="STRING" id="63737.Npun_F4408"/>
<dbReference type="AlphaFoldDB" id="B2ITS1"/>
<gene>
    <name evidence="1" type="ordered locus">Npun_F4408</name>
</gene>
<evidence type="ECO:0000313" key="2">
    <source>
        <dbReference type="Proteomes" id="UP000001191"/>
    </source>
</evidence>
<dbReference type="Proteomes" id="UP000001191">
    <property type="component" value="Chromosome"/>
</dbReference>
<sequence>MGTASPFSEPEIIREYNVQQIDLLKVNVKRSKLDVLLGVEEQDWPKIKQVVVEVHDLDNRVKRITELLQKYGLSKVTVKQEPFKEGSDTFNLYALRDSSKVF</sequence>
<dbReference type="EMBL" id="CP001037">
    <property type="protein sequence ID" value="ACC82779.1"/>
    <property type="molecule type" value="Genomic_DNA"/>
</dbReference>
<dbReference type="RefSeq" id="WP_012410740.1">
    <property type="nucleotide sequence ID" value="NC_010628.1"/>
</dbReference>
<dbReference type="eggNOG" id="COG0144">
    <property type="taxonomic scope" value="Bacteria"/>
</dbReference>
<dbReference type="HOGENOM" id="CLU_2274447_0_0_3"/>
<organism evidence="1 2">
    <name type="scientific">Nostoc punctiforme (strain ATCC 29133 / PCC 73102)</name>
    <dbReference type="NCBI Taxonomy" id="63737"/>
    <lineage>
        <taxon>Bacteria</taxon>
        <taxon>Bacillati</taxon>
        <taxon>Cyanobacteriota</taxon>
        <taxon>Cyanophyceae</taxon>
        <taxon>Nostocales</taxon>
        <taxon>Nostocaceae</taxon>
        <taxon>Nostoc</taxon>
    </lineage>
</organism>
<dbReference type="GO" id="GO:0008168">
    <property type="term" value="F:methyltransferase activity"/>
    <property type="evidence" value="ECO:0007669"/>
    <property type="project" value="UniProtKB-KW"/>
</dbReference>
<keyword evidence="1" id="KW-0808">Transferase</keyword>
<proteinExistence type="predicted"/>
<reference evidence="1 2" key="2">
    <citation type="journal article" date="2013" name="Plant Physiol.">
        <title>A Nostoc punctiforme Sugar Transporter Necessary to Establish a Cyanobacterium-Plant Symbiosis.</title>
        <authorList>
            <person name="Ekman M."/>
            <person name="Picossi S."/>
            <person name="Campbell E.L."/>
            <person name="Meeks J.C."/>
            <person name="Flores E."/>
        </authorList>
    </citation>
    <scope>NUCLEOTIDE SEQUENCE [LARGE SCALE GENOMIC DNA]</scope>
    <source>
        <strain evidence="2">ATCC 29133 / PCC 73102</strain>
    </source>
</reference>
<reference evidence="2" key="1">
    <citation type="submission" date="2008-04" db="EMBL/GenBank/DDBJ databases">
        <title>Complete sequence of chromosome of Nostoc punctiforme ATCC 29133.</title>
        <authorList>
            <consortium name="US DOE Joint Genome Institute"/>
            <person name="Copeland A."/>
            <person name="Lucas S."/>
            <person name="Lapidus A."/>
            <person name="Glavina del Rio T."/>
            <person name="Dalin E."/>
            <person name="Tice H."/>
            <person name="Pitluck S."/>
            <person name="Chain P."/>
            <person name="Malfatti S."/>
            <person name="Shin M."/>
            <person name="Vergez L."/>
            <person name="Schmutz J."/>
            <person name="Larimer F."/>
            <person name="Land M."/>
            <person name="Hauser L."/>
            <person name="Kyrpides N."/>
            <person name="Kim E."/>
            <person name="Meeks J.C."/>
            <person name="Elhai J."/>
            <person name="Campbell E.L."/>
            <person name="Thiel T."/>
            <person name="Longmire J."/>
            <person name="Potts M."/>
            <person name="Atlas R."/>
        </authorList>
    </citation>
    <scope>NUCLEOTIDE SEQUENCE [LARGE SCALE GENOMIC DNA]</scope>
    <source>
        <strain evidence="2">ATCC 29133 / PCC 73102</strain>
    </source>
</reference>
<keyword evidence="1" id="KW-0489">Methyltransferase</keyword>
<name>B2ITS1_NOSP7</name>
<protein>
    <submittedName>
        <fullName evidence="1">Methyltransferase</fullName>
    </submittedName>
</protein>
<evidence type="ECO:0000313" key="1">
    <source>
        <dbReference type="EMBL" id="ACC82779.1"/>
    </source>
</evidence>
<dbReference type="GO" id="GO:0032259">
    <property type="term" value="P:methylation"/>
    <property type="evidence" value="ECO:0007669"/>
    <property type="project" value="UniProtKB-KW"/>
</dbReference>